<evidence type="ECO:0000256" key="1">
    <source>
        <dbReference type="SAM" id="Phobius"/>
    </source>
</evidence>
<dbReference type="InterPro" id="IPR025329">
    <property type="entry name" value="DUF4235"/>
</dbReference>
<feature type="transmembrane region" description="Helical" evidence="1">
    <location>
        <begin position="49"/>
        <end position="70"/>
    </location>
</feature>
<keyword evidence="1" id="KW-0472">Membrane</keyword>
<evidence type="ECO:0008006" key="4">
    <source>
        <dbReference type="Google" id="ProtNLM"/>
    </source>
</evidence>
<name>A0ABQ2QJX4_9ACTN</name>
<organism evidence="2 3">
    <name type="scientific">Streptosporangium pseudovulgare</name>
    <dbReference type="NCBI Taxonomy" id="35765"/>
    <lineage>
        <taxon>Bacteria</taxon>
        <taxon>Bacillati</taxon>
        <taxon>Actinomycetota</taxon>
        <taxon>Actinomycetes</taxon>
        <taxon>Streptosporangiales</taxon>
        <taxon>Streptosporangiaceae</taxon>
        <taxon>Streptosporangium</taxon>
    </lineage>
</organism>
<comment type="caution">
    <text evidence="2">The sequence shown here is derived from an EMBL/GenBank/DDBJ whole genome shotgun (WGS) entry which is preliminary data.</text>
</comment>
<protein>
    <recommendedName>
        <fullName evidence="4">DUF4235 domain-containing protein</fullName>
    </recommendedName>
</protein>
<keyword evidence="1" id="KW-0812">Transmembrane</keyword>
<dbReference type="Pfam" id="PF14019">
    <property type="entry name" value="DUF4235"/>
    <property type="match status" value="1"/>
</dbReference>
<reference evidence="3" key="1">
    <citation type="journal article" date="2019" name="Int. J. Syst. Evol. Microbiol.">
        <title>The Global Catalogue of Microorganisms (GCM) 10K type strain sequencing project: providing services to taxonomists for standard genome sequencing and annotation.</title>
        <authorList>
            <consortium name="The Broad Institute Genomics Platform"/>
            <consortium name="The Broad Institute Genome Sequencing Center for Infectious Disease"/>
            <person name="Wu L."/>
            <person name="Ma J."/>
        </authorList>
    </citation>
    <scope>NUCLEOTIDE SEQUENCE [LARGE SCALE GENOMIC DNA]</scope>
    <source>
        <strain evidence="3">JCM 3115</strain>
    </source>
</reference>
<proteinExistence type="predicted"/>
<accession>A0ABQ2QJX4</accession>
<dbReference type="Proteomes" id="UP000611554">
    <property type="component" value="Unassembled WGS sequence"/>
</dbReference>
<keyword evidence="1" id="KW-1133">Transmembrane helix</keyword>
<keyword evidence="3" id="KW-1185">Reference proteome</keyword>
<evidence type="ECO:0000313" key="2">
    <source>
        <dbReference type="EMBL" id="GGP84007.1"/>
    </source>
</evidence>
<dbReference type="EMBL" id="BMQJ01000002">
    <property type="protein sequence ID" value="GGP84007.1"/>
    <property type="molecule type" value="Genomic_DNA"/>
</dbReference>
<sequence length="89" mass="9480">MAWRAIGGLVGLATAFVARKAIGFAWEKATGRKPPMDTESLDIDLSEAIGYAIVMGVGMQVAQIVAGRAARRRYDAWKAVKATARDAVS</sequence>
<gene>
    <name evidence="2" type="ORF">GCM10010140_11230</name>
</gene>
<evidence type="ECO:0000313" key="3">
    <source>
        <dbReference type="Proteomes" id="UP000611554"/>
    </source>
</evidence>